<gene>
    <name evidence="2" type="ORF">CSSPTR1EN2_LOCUS18908</name>
</gene>
<reference evidence="2" key="1">
    <citation type="submission" date="2024-02" db="EMBL/GenBank/DDBJ databases">
        <authorList>
            <consortium name="ELIXIR-Norway"/>
            <consortium name="Elixir Norway"/>
        </authorList>
    </citation>
    <scope>NUCLEOTIDE SEQUENCE</scope>
</reference>
<feature type="region of interest" description="Disordered" evidence="1">
    <location>
        <begin position="32"/>
        <end position="66"/>
    </location>
</feature>
<accession>A0ABP0UQT7</accession>
<organism evidence="2 3">
    <name type="scientific">Sphagnum troendelagicum</name>
    <dbReference type="NCBI Taxonomy" id="128251"/>
    <lineage>
        <taxon>Eukaryota</taxon>
        <taxon>Viridiplantae</taxon>
        <taxon>Streptophyta</taxon>
        <taxon>Embryophyta</taxon>
        <taxon>Bryophyta</taxon>
        <taxon>Sphagnophytina</taxon>
        <taxon>Sphagnopsida</taxon>
        <taxon>Sphagnales</taxon>
        <taxon>Sphagnaceae</taxon>
        <taxon>Sphagnum</taxon>
    </lineage>
</organism>
<evidence type="ECO:0000313" key="2">
    <source>
        <dbReference type="EMBL" id="CAK9228268.1"/>
    </source>
</evidence>
<evidence type="ECO:0000256" key="1">
    <source>
        <dbReference type="SAM" id="MobiDB-lite"/>
    </source>
</evidence>
<keyword evidence="3" id="KW-1185">Reference proteome</keyword>
<dbReference type="Proteomes" id="UP001497512">
    <property type="component" value="Chromosome 6"/>
</dbReference>
<proteinExistence type="predicted"/>
<sequence length="66" mass="7503">MFQITGEGRWLYTYPGQRKAIIQVGTRERPVAIRVPGTEEGDRSSRYPEDDGDNLNTRESGGRSFK</sequence>
<evidence type="ECO:0000313" key="3">
    <source>
        <dbReference type="Proteomes" id="UP001497512"/>
    </source>
</evidence>
<protein>
    <submittedName>
        <fullName evidence="2">Uncharacterized protein</fullName>
    </submittedName>
</protein>
<dbReference type="EMBL" id="OZ019898">
    <property type="protein sequence ID" value="CAK9228268.1"/>
    <property type="molecule type" value="Genomic_DNA"/>
</dbReference>
<name>A0ABP0UQT7_9BRYO</name>
<feature type="compositionally biased region" description="Basic and acidic residues" evidence="1">
    <location>
        <begin position="40"/>
        <end position="49"/>
    </location>
</feature>